<evidence type="ECO:0000313" key="7">
    <source>
        <dbReference type="Proteomes" id="UP001501565"/>
    </source>
</evidence>
<dbReference type="InterPro" id="IPR003313">
    <property type="entry name" value="AraC-bd"/>
</dbReference>
<keyword evidence="7" id="KW-1185">Reference proteome</keyword>
<keyword evidence="2" id="KW-0238">DNA-binding</keyword>
<dbReference type="SUPFAM" id="SSF51215">
    <property type="entry name" value="Regulatory protein AraC"/>
    <property type="match status" value="1"/>
</dbReference>
<comment type="caution">
    <text evidence="6">The sequence shown here is derived from an EMBL/GenBank/DDBJ whole genome shotgun (WGS) entry which is preliminary data.</text>
</comment>
<accession>A0ABP7MVW2</accession>
<dbReference type="InterPro" id="IPR009057">
    <property type="entry name" value="Homeodomain-like_sf"/>
</dbReference>
<proteinExistence type="predicted"/>
<gene>
    <name evidence="6" type="ORF">GCM10022277_28290</name>
</gene>
<dbReference type="PROSITE" id="PS01124">
    <property type="entry name" value="HTH_ARAC_FAMILY_2"/>
    <property type="match status" value="1"/>
</dbReference>
<dbReference type="EMBL" id="BAABBN010000007">
    <property type="protein sequence ID" value="GAA3929962.1"/>
    <property type="molecule type" value="Genomic_DNA"/>
</dbReference>
<dbReference type="SMART" id="SM00342">
    <property type="entry name" value="HTH_ARAC"/>
    <property type="match status" value="1"/>
</dbReference>
<sequence length="276" mass="31231">MQRVKSIDQRFIRLDEFPHVELRSTYSSLHSYKAHSHISLSIGAIQTGGTCLTCGGEQFHLQQGDLVIIEPELVHACNPLGQQARSYHMLYVDLNWCQAVLGGLYDQPVTAVRCDQRVIRNPELFDRYLTLVSLFERPSDLQSVALDQFLFSVLSAYCSPFESVSEESKISGQLKRILLDRLAEPPLLDELALQFGVAKETLIRHFSKHYGITPKAFVQNARIEESKLMLRSGMRIVDVALSLGFSDQSQFHKAFVNFTSSTPQQYQKSGSIFDNK</sequence>
<evidence type="ECO:0000256" key="4">
    <source>
        <dbReference type="ARBA" id="ARBA00023163"/>
    </source>
</evidence>
<evidence type="ECO:0000256" key="1">
    <source>
        <dbReference type="ARBA" id="ARBA00023015"/>
    </source>
</evidence>
<dbReference type="PROSITE" id="PS00041">
    <property type="entry name" value="HTH_ARAC_FAMILY_1"/>
    <property type="match status" value="1"/>
</dbReference>
<evidence type="ECO:0000256" key="3">
    <source>
        <dbReference type="ARBA" id="ARBA00023159"/>
    </source>
</evidence>
<feature type="domain" description="HTH araC/xylS-type" evidence="5">
    <location>
        <begin position="172"/>
        <end position="269"/>
    </location>
</feature>
<name>A0ABP7MVW2_9GAMM</name>
<reference evidence="7" key="1">
    <citation type="journal article" date="2019" name="Int. J. Syst. Evol. Microbiol.">
        <title>The Global Catalogue of Microorganisms (GCM) 10K type strain sequencing project: providing services to taxonomists for standard genome sequencing and annotation.</title>
        <authorList>
            <consortium name="The Broad Institute Genomics Platform"/>
            <consortium name="The Broad Institute Genome Sequencing Center for Infectious Disease"/>
            <person name="Wu L."/>
            <person name="Ma J."/>
        </authorList>
    </citation>
    <scope>NUCLEOTIDE SEQUENCE [LARGE SCALE GENOMIC DNA]</scope>
    <source>
        <strain evidence="7">JCM 17551</strain>
    </source>
</reference>
<dbReference type="InterPro" id="IPR050204">
    <property type="entry name" value="AraC_XylS_family_regulators"/>
</dbReference>
<keyword evidence="3" id="KW-0010">Activator</keyword>
<dbReference type="InterPro" id="IPR037923">
    <property type="entry name" value="HTH-like"/>
</dbReference>
<dbReference type="InterPro" id="IPR018062">
    <property type="entry name" value="HTH_AraC-typ_CS"/>
</dbReference>
<dbReference type="Proteomes" id="UP001501565">
    <property type="component" value="Unassembled WGS sequence"/>
</dbReference>
<organism evidence="6 7">
    <name type="scientific">Litoribacillus peritrichatus</name>
    <dbReference type="NCBI Taxonomy" id="718191"/>
    <lineage>
        <taxon>Bacteria</taxon>
        <taxon>Pseudomonadati</taxon>
        <taxon>Pseudomonadota</taxon>
        <taxon>Gammaproteobacteria</taxon>
        <taxon>Oceanospirillales</taxon>
        <taxon>Oceanospirillaceae</taxon>
        <taxon>Litoribacillus</taxon>
    </lineage>
</organism>
<dbReference type="Gene3D" id="1.10.10.60">
    <property type="entry name" value="Homeodomain-like"/>
    <property type="match status" value="1"/>
</dbReference>
<dbReference type="Pfam" id="PF02311">
    <property type="entry name" value="AraC_binding"/>
    <property type="match status" value="1"/>
</dbReference>
<dbReference type="Pfam" id="PF12833">
    <property type="entry name" value="HTH_18"/>
    <property type="match status" value="1"/>
</dbReference>
<dbReference type="PANTHER" id="PTHR46796:SF2">
    <property type="entry name" value="TRANSCRIPTIONAL REGULATORY PROTEIN"/>
    <property type="match status" value="1"/>
</dbReference>
<dbReference type="SUPFAM" id="SSF46689">
    <property type="entry name" value="Homeodomain-like"/>
    <property type="match status" value="2"/>
</dbReference>
<dbReference type="RefSeq" id="WP_344799199.1">
    <property type="nucleotide sequence ID" value="NZ_BAABBN010000007.1"/>
</dbReference>
<keyword evidence="1" id="KW-0805">Transcription regulation</keyword>
<evidence type="ECO:0000259" key="5">
    <source>
        <dbReference type="PROSITE" id="PS01124"/>
    </source>
</evidence>
<evidence type="ECO:0000313" key="6">
    <source>
        <dbReference type="EMBL" id="GAA3929962.1"/>
    </source>
</evidence>
<dbReference type="PANTHER" id="PTHR46796">
    <property type="entry name" value="HTH-TYPE TRANSCRIPTIONAL ACTIVATOR RHAS-RELATED"/>
    <property type="match status" value="1"/>
</dbReference>
<protein>
    <submittedName>
        <fullName evidence="6">AraC family transcriptional regulator</fullName>
    </submittedName>
</protein>
<keyword evidence="4" id="KW-0804">Transcription</keyword>
<dbReference type="InterPro" id="IPR018060">
    <property type="entry name" value="HTH_AraC"/>
</dbReference>
<evidence type="ECO:0000256" key="2">
    <source>
        <dbReference type="ARBA" id="ARBA00023125"/>
    </source>
</evidence>